<dbReference type="Pfam" id="PF01636">
    <property type="entry name" value="APH"/>
    <property type="match status" value="1"/>
</dbReference>
<dbReference type="Proteomes" id="UP000604475">
    <property type="component" value="Unassembled WGS sequence"/>
</dbReference>
<proteinExistence type="predicted"/>
<keyword evidence="3" id="KW-1185">Reference proteome</keyword>
<evidence type="ECO:0000313" key="3">
    <source>
        <dbReference type="Proteomes" id="UP000604475"/>
    </source>
</evidence>
<dbReference type="InterPro" id="IPR011009">
    <property type="entry name" value="Kinase-like_dom_sf"/>
</dbReference>
<sequence>MTAHAGFVHQLLGFLEQRGWEGAPRFLGVDEHGREILGFLPGHVGWEPEQPPAVLCDESLVQVAELVRQLHDLTAGTPLAGGSEVVCHNDLAPRNTVYRDLGDGLRPVAFLDWDLASPGARIQDVAHVCWQFLHLGPAVTDLDETRRRIRLICAAYGLRQRAGVVETILWCQDCCWRGVQAGVLAGEPTALRLRDAGVIDDVRAGRQWVAENRRQLEARGRTMQD</sequence>
<reference evidence="2" key="1">
    <citation type="submission" date="2020-12" db="EMBL/GenBank/DDBJ databases">
        <title>Genomic characterization of non-nitrogen-fixing Frankia strains.</title>
        <authorList>
            <person name="Carlos-Shanley C."/>
            <person name="Guerra T."/>
            <person name="Hahn D."/>
        </authorList>
    </citation>
    <scope>NUCLEOTIDE SEQUENCE</scope>
    <source>
        <strain evidence="2">CN6</strain>
    </source>
</reference>
<dbReference type="RefSeq" id="WP_203003174.1">
    <property type="nucleotide sequence ID" value="NZ_JADWYU010000186.1"/>
</dbReference>
<evidence type="ECO:0000259" key="1">
    <source>
        <dbReference type="Pfam" id="PF01636"/>
    </source>
</evidence>
<evidence type="ECO:0000313" key="2">
    <source>
        <dbReference type="EMBL" id="MBL7628531.1"/>
    </source>
</evidence>
<dbReference type="SUPFAM" id="SSF56112">
    <property type="entry name" value="Protein kinase-like (PK-like)"/>
    <property type="match status" value="1"/>
</dbReference>
<accession>A0A937US56</accession>
<name>A0A937US56_9ACTN</name>
<gene>
    <name evidence="2" type="ORF">I7412_15495</name>
</gene>
<dbReference type="AlphaFoldDB" id="A0A937US56"/>
<organism evidence="2 3">
    <name type="scientific">Frankia nepalensis</name>
    <dbReference type="NCBI Taxonomy" id="1836974"/>
    <lineage>
        <taxon>Bacteria</taxon>
        <taxon>Bacillati</taxon>
        <taxon>Actinomycetota</taxon>
        <taxon>Actinomycetes</taxon>
        <taxon>Frankiales</taxon>
        <taxon>Frankiaceae</taxon>
        <taxon>Frankia</taxon>
    </lineage>
</organism>
<feature type="domain" description="Aminoglycoside phosphotransferase" evidence="1">
    <location>
        <begin position="64"/>
        <end position="132"/>
    </location>
</feature>
<protein>
    <submittedName>
        <fullName evidence="2">Phosphotransferase</fullName>
    </submittedName>
</protein>
<comment type="caution">
    <text evidence="2">The sequence shown here is derived from an EMBL/GenBank/DDBJ whole genome shotgun (WGS) entry which is preliminary data.</text>
</comment>
<dbReference type="EMBL" id="JAEACQ010000190">
    <property type="protein sequence ID" value="MBL7628531.1"/>
    <property type="molecule type" value="Genomic_DNA"/>
</dbReference>
<dbReference type="InterPro" id="IPR002575">
    <property type="entry name" value="Aminoglycoside_PTrfase"/>
</dbReference>
<dbReference type="Gene3D" id="3.90.1200.10">
    <property type="match status" value="1"/>
</dbReference>